<keyword evidence="3" id="KW-0472">Membrane</keyword>
<feature type="region of interest" description="Disordered" evidence="2">
    <location>
        <begin position="1"/>
        <end position="36"/>
    </location>
</feature>
<name>A0A839Y363_9ACTN</name>
<dbReference type="PANTHER" id="PTHR33392:SF6">
    <property type="entry name" value="POLYISOPRENYL-TEICHOIC ACID--PEPTIDOGLYCAN TEICHOIC ACID TRANSFERASE TAGU"/>
    <property type="match status" value="1"/>
</dbReference>
<dbReference type="NCBIfam" id="TIGR00350">
    <property type="entry name" value="lytR_cpsA_psr"/>
    <property type="match status" value="1"/>
</dbReference>
<evidence type="ECO:0000313" key="6">
    <source>
        <dbReference type="EMBL" id="MBB3677179.1"/>
    </source>
</evidence>
<proteinExistence type="inferred from homology"/>
<feature type="transmembrane region" description="Helical" evidence="3">
    <location>
        <begin position="41"/>
        <end position="65"/>
    </location>
</feature>
<dbReference type="Gene3D" id="3.30.70.2390">
    <property type="match status" value="1"/>
</dbReference>
<gene>
    <name evidence="6" type="ORF">FHX36_002914</name>
</gene>
<evidence type="ECO:0000256" key="3">
    <source>
        <dbReference type="SAM" id="Phobius"/>
    </source>
</evidence>
<feature type="domain" description="LytR/CpsA/Psr regulator C-terminal" evidence="5">
    <location>
        <begin position="386"/>
        <end position="470"/>
    </location>
</feature>
<evidence type="ECO:0000259" key="4">
    <source>
        <dbReference type="Pfam" id="PF03816"/>
    </source>
</evidence>
<dbReference type="Pfam" id="PF13399">
    <property type="entry name" value="LytR_C"/>
    <property type="match status" value="1"/>
</dbReference>
<comment type="caution">
    <text evidence="6">The sequence shown here is derived from an EMBL/GenBank/DDBJ whole genome shotgun (WGS) entry which is preliminary data.</text>
</comment>
<dbReference type="PANTHER" id="PTHR33392">
    <property type="entry name" value="POLYISOPRENYL-TEICHOIC ACID--PEPTIDOGLYCAN TEICHOIC ACID TRANSFERASE TAGU"/>
    <property type="match status" value="1"/>
</dbReference>
<reference evidence="6 7" key="1">
    <citation type="submission" date="2020-08" db="EMBL/GenBank/DDBJ databases">
        <title>Sequencing the genomes of 1000 actinobacteria strains.</title>
        <authorList>
            <person name="Klenk H.-P."/>
        </authorList>
    </citation>
    <scope>NUCLEOTIDE SEQUENCE [LARGE SCALE GENOMIC DNA]</scope>
    <source>
        <strain evidence="6 7">DSM 16678</strain>
    </source>
</reference>
<organism evidence="6 7">
    <name type="scientific">Modestobacter versicolor</name>
    <dbReference type="NCBI Taxonomy" id="429133"/>
    <lineage>
        <taxon>Bacteria</taxon>
        <taxon>Bacillati</taxon>
        <taxon>Actinomycetota</taxon>
        <taxon>Actinomycetes</taxon>
        <taxon>Geodermatophilales</taxon>
        <taxon>Geodermatophilaceae</taxon>
        <taxon>Modestobacter</taxon>
    </lineage>
</organism>
<keyword evidence="3" id="KW-0812">Transmembrane</keyword>
<evidence type="ECO:0000256" key="1">
    <source>
        <dbReference type="ARBA" id="ARBA00006068"/>
    </source>
</evidence>
<dbReference type="InterPro" id="IPR050922">
    <property type="entry name" value="LytR/CpsA/Psr_CW_biosynth"/>
</dbReference>
<dbReference type="InterPro" id="IPR027381">
    <property type="entry name" value="LytR/CpsA/Psr_C"/>
</dbReference>
<comment type="similarity">
    <text evidence="1">Belongs to the LytR/CpsA/Psr (LCP) family.</text>
</comment>
<dbReference type="Gene3D" id="3.40.630.190">
    <property type="entry name" value="LCP protein"/>
    <property type="match status" value="1"/>
</dbReference>
<evidence type="ECO:0000256" key="2">
    <source>
        <dbReference type="SAM" id="MobiDB-lite"/>
    </source>
</evidence>
<feature type="compositionally biased region" description="Low complexity" evidence="2">
    <location>
        <begin position="24"/>
        <end position="36"/>
    </location>
</feature>
<dbReference type="AlphaFoldDB" id="A0A839Y363"/>
<evidence type="ECO:0000259" key="5">
    <source>
        <dbReference type="Pfam" id="PF13399"/>
    </source>
</evidence>
<dbReference type="EMBL" id="JACIBU010000001">
    <property type="protein sequence ID" value="MBB3677179.1"/>
    <property type="molecule type" value="Genomic_DNA"/>
</dbReference>
<evidence type="ECO:0000313" key="7">
    <source>
        <dbReference type="Proteomes" id="UP000580718"/>
    </source>
</evidence>
<dbReference type="InterPro" id="IPR004474">
    <property type="entry name" value="LytR_CpsA_psr"/>
</dbReference>
<feature type="region of interest" description="Disordered" evidence="2">
    <location>
        <begin position="484"/>
        <end position="503"/>
    </location>
</feature>
<feature type="domain" description="Cell envelope-related transcriptional attenuator" evidence="4">
    <location>
        <begin position="129"/>
        <end position="286"/>
    </location>
</feature>
<protein>
    <submittedName>
        <fullName evidence="6">LCP family protein required for cell wall assembly</fullName>
    </submittedName>
</protein>
<dbReference type="RefSeq" id="WP_183513854.1">
    <property type="nucleotide sequence ID" value="NZ_JACIBU010000001.1"/>
</dbReference>
<dbReference type="Pfam" id="PF03816">
    <property type="entry name" value="LytR_cpsA_psr"/>
    <property type="match status" value="1"/>
</dbReference>
<dbReference type="Proteomes" id="UP000580718">
    <property type="component" value="Unassembled WGS sequence"/>
</dbReference>
<accession>A0A839Y363</accession>
<sequence length="503" mass="51041">MPREEPTGPTLPPRLDPRRDPRAGRSAAHAARSRPGTPRRLVVAVRALSGVLAVLVLAGSGWGWYLARVADASVGRTDAIPADGNTDASGDDHAGQAMNLLLVGRDSRAGLTPEQVQEFNTGDPDGLLNTDTMILAHIPADGSAAAFVSIPRDLYVSIPGYGEAKLNSAFGRGYNDASGSEADKQAAGAQLLIQTISGATGVQIDHYAEVNLLGFINISSIVGGVEVNLCNATSDVNSGADFQAGVQTISGADALEFVRQRDGLPRTDIDRQVRQQVFLAGLIRNVLSSGVLLNPVKQRQVIEQVGDSVTVDEGLSLLDLAAQMQAVQPGAITFQTIPGLKDAREDAGLVLEPADPDALKAFFASLSADPEPADAAPAVEAADPGDVTVSVLNGSGVAGAAATTADELSAAGFVASSGGNADAADVTTISAAAGDEALAAAVAAQVPGAAVTVDDALPQGTVQLVLGSDFTGVGVAVTPPVATPTDGTYATSERTAEDTSCIA</sequence>
<keyword evidence="3" id="KW-1133">Transmembrane helix</keyword>